<reference evidence="2 3" key="1">
    <citation type="submission" date="2021-05" db="EMBL/GenBank/DDBJ databases">
        <title>A Polyphasic approach of four new species of the genus Ohtaekwangia: Ohtaekwangia histidinii sp. nov., Ohtaekwangia cretensis sp. nov., Ohtaekwangia indiensis sp. nov., Ohtaekwangia reichenbachii sp. nov. from diverse environment.</title>
        <authorList>
            <person name="Octaviana S."/>
        </authorList>
    </citation>
    <scope>NUCLEOTIDE SEQUENCE [LARGE SCALE GENOMIC DNA]</scope>
    <source>
        <strain evidence="2 3">PWU4</strain>
    </source>
</reference>
<dbReference type="InterPro" id="IPR016181">
    <property type="entry name" value="Acyl_CoA_acyltransferase"/>
</dbReference>
<dbReference type="Proteomes" id="UP001319200">
    <property type="component" value="Unassembled WGS sequence"/>
</dbReference>
<dbReference type="Gene3D" id="3.10.180.10">
    <property type="entry name" value="2,3-Dihydroxybiphenyl 1,2-Dioxygenase, domain 1"/>
    <property type="match status" value="1"/>
</dbReference>
<proteinExistence type="predicted"/>
<accession>A0AAP2DL82</accession>
<keyword evidence="2" id="KW-0012">Acyltransferase</keyword>
<dbReference type="SUPFAM" id="SSF55729">
    <property type="entry name" value="Acyl-CoA N-acyltransferases (Nat)"/>
    <property type="match status" value="1"/>
</dbReference>
<dbReference type="InterPro" id="IPR004360">
    <property type="entry name" value="Glyas_Fos-R_dOase_dom"/>
</dbReference>
<feature type="domain" description="N-acetyltransferase" evidence="1">
    <location>
        <begin position="143"/>
        <end position="277"/>
    </location>
</feature>
<sequence length="277" mass="31057">MIERNDIQPSVLQIEPVLAVRDIVETVSYWHEVLGFPEKWTWGTPPTHGSVSWHGTSVQFTLNSELASVSAGHSVFTRVRYVEHLYKLHQQKRAEIVAPLENKPWGLAQYTVRDINGYYVHFAGAPVSERERSAPGLPEVVRIVNRIPTPNEYRHLASAVYHIANADKEKAALLLAPVVTAAVAENKDTGEVIGCALLLGDHVSFYYVKDVMVHPAWQHQQVGAGLMKELTRWLEANAPDNALVTLITPDSLAPFYKQFGFTPAFGMVREIIRSEKR</sequence>
<dbReference type="CDD" id="cd04301">
    <property type="entry name" value="NAT_SF"/>
    <property type="match status" value="1"/>
</dbReference>
<dbReference type="SUPFAM" id="SSF54593">
    <property type="entry name" value="Glyoxalase/Bleomycin resistance protein/Dihydroxybiphenyl dioxygenase"/>
    <property type="match status" value="1"/>
</dbReference>
<keyword evidence="2" id="KW-0808">Transferase</keyword>
<dbReference type="EC" id="2.3.1.-" evidence="2"/>
<dbReference type="GO" id="GO:0016747">
    <property type="term" value="F:acyltransferase activity, transferring groups other than amino-acyl groups"/>
    <property type="evidence" value="ECO:0007669"/>
    <property type="project" value="InterPro"/>
</dbReference>
<comment type="caution">
    <text evidence="2">The sequence shown here is derived from an EMBL/GenBank/DDBJ whole genome shotgun (WGS) entry which is preliminary data.</text>
</comment>
<dbReference type="InterPro" id="IPR000182">
    <property type="entry name" value="GNAT_dom"/>
</dbReference>
<organism evidence="2 3">
    <name type="scientific">Chryseosolibacter histidini</name>
    <dbReference type="NCBI Taxonomy" id="2782349"/>
    <lineage>
        <taxon>Bacteria</taxon>
        <taxon>Pseudomonadati</taxon>
        <taxon>Bacteroidota</taxon>
        <taxon>Cytophagia</taxon>
        <taxon>Cytophagales</taxon>
        <taxon>Chryseotaleaceae</taxon>
        <taxon>Chryseosolibacter</taxon>
    </lineage>
</organism>
<name>A0AAP2DL82_9BACT</name>
<keyword evidence="3" id="KW-1185">Reference proteome</keyword>
<dbReference type="AlphaFoldDB" id="A0AAP2DL82"/>
<dbReference type="Pfam" id="PF00903">
    <property type="entry name" value="Glyoxalase"/>
    <property type="match status" value="1"/>
</dbReference>
<evidence type="ECO:0000313" key="2">
    <source>
        <dbReference type="EMBL" id="MBT1697002.1"/>
    </source>
</evidence>
<evidence type="ECO:0000259" key="1">
    <source>
        <dbReference type="PROSITE" id="PS51186"/>
    </source>
</evidence>
<evidence type="ECO:0000313" key="3">
    <source>
        <dbReference type="Proteomes" id="UP001319200"/>
    </source>
</evidence>
<dbReference type="RefSeq" id="WP_254162649.1">
    <property type="nucleotide sequence ID" value="NZ_JAHESF010000007.1"/>
</dbReference>
<dbReference type="EMBL" id="JAHESF010000007">
    <property type="protein sequence ID" value="MBT1697002.1"/>
    <property type="molecule type" value="Genomic_DNA"/>
</dbReference>
<dbReference type="Pfam" id="PF13508">
    <property type="entry name" value="Acetyltransf_7"/>
    <property type="match status" value="1"/>
</dbReference>
<dbReference type="PROSITE" id="PS51186">
    <property type="entry name" value="GNAT"/>
    <property type="match status" value="1"/>
</dbReference>
<dbReference type="Gene3D" id="3.40.630.30">
    <property type="match status" value="1"/>
</dbReference>
<protein>
    <submittedName>
        <fullName evidence="2">GNAT family N-acetyltransferase</fullName>
        <ecNumber evidence="2">2.3.1.-</ecNumber>
    </submittedName>
</protein>
<gene>
    <name evidence="2" type="ORF">KK083_08965</name>
</gene>
<dbReference type="InterPro" id="IPR029068">
    <property type="entry name" value="Glyas_Bleomycin-R_OHBP_Dase"/>
</dbReference>